<protein>
    <submittedName>
        <fullName evidence="2">Glycosyltransferase family 2 protein</fullName>
    </submittedName>
</protein>
<dbReference type="InterPro" id="IPR029044">
    <property type="entry name" value="Nucleotide-diphossugar_trans"/>
</dbReference>
<organism evidence="2 3">
    <name type="scientific">Olleya sediminilitoris</name>
    <dbReference type="NCBI Taxonomy" id="2795739"/>
    <lineage>
        <taxon>Bacteria</taxon>
        <taxon>Pseudomonadati</taxon>
        <taxon>Bacteroidota</taxon>
        <taxon>Flavobacteriia</taxon>
        <taxon>Flavobacteriales</taxon>
        <taxon>Flavobacteriaceae</taxon>
    </lineage>
</organism>
<proteinExistence type="predicted"/>
<evidence type="ECO:0000259" key="1">
    <source>
        <dbReference type="Pfam" id="PF00535"/>
    </source>
</evidence>
<keyword evidence="3" id="KW-1185">Reference proteome</keyword>
<evidence type="ECO:0000313" key="3">
    <source>
        <dbReference type="Proteomes" id="UP000605013"/>
    </source>
</evidence>
<dbReference type="EMBL" id="JAEMEF010000005">
    <property type="protein sequence ID" value="MBL7559696.1"/>
    <property type="molecule type" value="Genomic_DNA"/>
</dbReference>
<dbReference type="Gene3D" id="3.90.550.10">
    <property type="entry name" value="Spore Coat Polysaccharide Biosynthesis Protein SpsA, Chain A"/>
    <property type="match status" value="1"/>
</dbReference>
<gene>
    <name evidence="2" type="ORF">JAO71_07755</name>
</gene>
<comment type="caution">
    <text evidence="2">The sequence shown here is derived from an EMBL/GenBank/DDBJ whole genome shotgun (WGS) entry which is preliminary data.</text>
</comment>
<dbReference type="SUPFAM" id="SSF53448">
    <property type="entry name" value="Nucleotide-diphospho-sugar transferases"/>
    <property type="match status" value="1"/>
</dbReference>
<dbReference type="Pfam" id="PF00535">
    <property type="entry name" value="Glycos_transf_2"/>
    <property type="match status" value="1"/>
</dbReference>
<name>A0ABS1WKP3_9FLAO</name>
<dbReference type="CDD" id="cd00761">
    <property type="entry name" value="Glyco_tranf_GTA_type"/>
    <property type="match status" value="1"/>
</dbReference>
<dbReference type="InterPro" id="IPR001173">
    <property type="entry name" value="Glyco_trans_2-like"/>
</dbReference>
<feature type="domain" description="Glycosyltransferase 2-like" evidence="1">
    <location>
        <begin position="4"/>
        <end position="139"/>
    </location>
</feature>
<dbReference type="Proteomes" id="UP000605013">
    <property type="component" value="Unassembled WGS sequence"/>
</dbReference>
<reference evidence="2 3" key="1">
    <citation type="submission" date="2020-12" db="EMBL/GenBank/DDBJ databases">
        <title>Olleya sediminilitoris sp. nov., isolated from a tidal flat.</title>
        <authorList>
            <person name="Park S."/>
            <person name="Yoon J.-H."/>
        </authorList>
    </citation>
    <scope>NUCLEOTIDE SEQUENCE [LARGE SCALE GENOMIC DNA]</scope>
    <source>
        <strain evidence="2 3">YSTF-M6</strain>
    </source>
</reference>
<sequence>MLAIVIPYYKINFFEATLQSLAFQTNKQFHVYIGNDASNTDPSNLLEAYKNSFLFTYNKFDNNLGGQNLVKQWERCIAMTANEDWIMILGDDDVLGPNCVEEFYNNLEIIKKHNVNVVRFATVVINASDVVISKKHEHPKLEKSTAFFERKHQGGTRSSLSEYIFKKENFKLKPFPLAWHTDDLAVLECSNYGLVYTINNSCVKFRHSTKNITSNTDNLKQKNESSFQYYFYLYSTKINFFTKKQEHIIVYKLNKTVATNKKNVFRIFRLSFYYLRHLKINHLIHLKLMIVQSVIKQ</sequence>
<accession>A0ABS1WKP3</accession>
<evidence type="ECO:0000313" key="2">
    <source>
        <dbReference type="EMBL" id="MBL7559696.1"/>
    </source>
</evidence>
<dbReference type="RefSeq" id="WP_203000028.1">
    <property type="nucleotide sequence ID" value="NZ_JAEMEF010000005.1"/>
</dbReference>